<dbReference type="EMBL" id="OP778609">
    <property type="protein sequence ID" value="WBF77683.1"/>
    <property type="molecule type" value="Genomic_DNA"/>
</dbReference>
<dbReference type="Proteomes" id="UP001223579">
    <property type="component" value="Segment"/>
</dbReference>
<proteinExistence type="predicted"/>
<protein>
    <submittedName>
        <fullName evidence="1">Uncharacterized protein</fullName>
    </submittedName>
</protein>
<gene>
    <name evidence="1" type="ORF">A73_7</name>
</gene>
<name>A0AAF0AQL2_9CAUD</name>
<reference evidence="1 2" key="1">
    <citation type="submission" date="2022-11" db="EMBL/GenBank/DDBJ databases">
        <authorList>
            <person name="Cortes-Martin A."/>
            <person name="Buttimer C.T.H."/>
            <person name="Hill C."/>
        </authorList>
    </citation>
    <scope>NUCLEOTIDE SEQUENCE [LARGE SCALE GENOMIC DNA]</scope>
</reference>
<evidence type="ECO:0000313" key="1">
    <source>
        <dbReference type="EMBL" id="WBF77683.1"/>
    </source>
</evidence>
<organism evidence="1 2">
    <name type="scientific">Escherichia phage A73</name>
    <dbReference type="NCBI Taxonomy" id="3003819"/>
    <lineage>
        <taxon>Viruses</taxon>
        <taxon>Duplodnaviria</taxon>
        <taxon>Heunggongvirae</taxon>
        <taxon>Uroviricota</taxon>
        <taxon>Caudoviricetes</taxon>
        <taxon>Vequintavirinae</taxon>
        <taxon>Septuagintavirus</taxon>
        <taxon>Septuagintavirus A73</taxon>
    </lineage>
</organism>
<accession>A0AAF0AQL2</accession>
<keyword evidence="2" id="KW-1185">Reference proteome</keyword>
<sequence length="71" mass="8038">MALTKQEIIDRIKESTGENIGNGLIVKVLDYSNNPLAPEPVAYKLSWISVFSGKRTRCVYYPNTVGRQYCK</sequence>
<evidence type="ECO:0000313" key="2">
    <source>
        <dbReference type="Proteomes" id="UP001223579"/>
    </source>
</evidence>